<dbReference type="GO" id="GO:1990063">
    <property type="term" value="C:Bam protein complex"/>
    <property type="evidence" value="ECO:0007669"/>
    <property type="project" value="TreeGrafter"/>
</dbReference>
<evidence type="ECO:0000256" key="2">
    <source>
        <dbReference type="ARBA" id="ARBA00023136"/>
    </source>
</evidence>
<dbReference type="InterPro" id="IPR037873">
    <property type="entry name" value="BamE-like"/>
</dbReference>
<evidence type="ECO:0000256" key="1">
    <source>
        <dbReference type="ARBA" id="ARBA00022729"/>
    </source>
</evidence>
<accession>A0A6B2QXZ0</accession>
<dbReference type="PANTHER" id="PTHR37482">
    <property type="entry name" value="OUTER MEMBRANE PROTEIN ASSEMBLY FACTOR BAME"/>
    <property type="match status" value="1"/>
</dbReference>
<evidence type="ECO:0000256" key="5">
    <source>
        <dbReference type="SAM" id="MobiDB-lite"/>
    </source>
</evidence>
<comment type="subcellular location">
    <subcellularLocation>
        <location evidence="4">Cell outer membrane</location>
        <topology evidence="4">Lipid-anchor</topology>
    </subcellularLocation>
</comment>
<dbReference type="AlphaFoldDB" id="A0A6B2QXZ0"/>
<proteinExistence type="inferred from homology"/>
<gene>
    <name evidence="4" type="primary">bamE</name>
    <name evidence="7" type="ORF">G3I67_06520</name>
</gene>
<comment type="subunit">
    <text evidence="4">Part of the Bam complex.</text>
</comment>
<evidence type="ECO:0000256" key="3">
    <source>
        <dbReference type="ARBA" id="ARBA00023237"/>
    </source>
</evidence>
<dbReference type="GO" id="GO:0043165">
    <property type="term" value="P:Gram-negative-bacterium-type cell outer membrane assembly"/>
    <property type="evidence" value="ECO:0007669"/>
    <property type="project" value="UniProtKB-UniRule"/>
</dbReference>
<organism evidence="7">
    <name type="scientific">Sheuella amnicola</name>
    <dbReference type="NCBI Taxonomy" id="2707330"/>
    <lineage>
        <taxon>Bacteria</taxon>
        <taxon>Pseudomonadati</taxon>
        <taxon>Pseudomonadota</taxon>
        <taxon>Betaproteobacteria</taxon>
        <taxon>Burkholderiales</taxon>
        <taxon>Alcaligenaceae</taxon>
        <taxon>Sheuella</taxon>
    </lineage>
</organism>
<feature type="domain" description="Outer membrane protein assembly factor BamE" evidence="6">
    <location>
        <begin position="41"/>
        <end position="110"/>
    </location>
</feature>
<feature type="compositionally biased region" description="Polar residues" evidence="5">
    <location>
        <begin position="162"/>
        <end position="173"/>
    </location>
</feature>
<dbReference type="GO" id="GO:0051205">
    <property type="term" value="P:protein insertion into membrane"/>
    <property type="evidence" value="ECO:0007669"/>
    <property type="project" value="UniProtKB-UniRule"/>
</dbReference>
<feature type="compositionally biased region" description="Basic and acidic residues" evidence="5">
    <location>
        <begin position="126"/>
        <end position="147"/>
    </location>
</feature>
<comment type="similarity">
    <text evidence="4">Belongs to the BamE family.</text>
</comment>
<evidence type="ECO:0000259" key="6">
    <source>
        <dbReference type="Pfam" id="PF04355"/>
    </source>
</evidence>
<evidence type="ECO:0000256" key="4">
    <source>
        <dbReference type="HAMAP-Rule" id="MF_00925"/>
    </source>
</evidence>
<reference evidence="7" key="1">
    <citation type="submission" date="2020-02" db="EMBL/GenBank/DDBJ databases">
        <authorList>
            <person name="Chen W.-M."/>
        </authorList>
    </citation>
    <scope>NUCLEOTIDE SEQUENCE</scope>
    <source>
        <strain evidence="7">NBD-18</strain>
    </source>
</reference>
<evidence type="ECO:0000313" key="7">
    <source>
        <dbReference type="EMBL" id="NDY82883.1"/>
    </source>
</evidence>
<keyword evidence="4" id="KW-0564">Palmitate</keyword>
<dbReference type="RefSeq" id="WP_163652813.1">
    <property type="nucleotide sequence ID" value="NZ_JAAGRN010000003.1"/>
</dbReference>
<keyword evidence="1 4" id="KW-0732">Signal</keyword>
<dbReference type="PROSITE" id="PS51257">
    <property type="entry name" value="PROKAR_LIPOPROTEIN"/>
    <property type="match status" value="1"/>
</dbReference>
<sequence length="189" mass="21263">MFRPSAQKLYATLALVAGVTLLSGCESSRWGFPYRSGVQQGNWITKDQVALLRPGMTREQVKFALGTPMLTSALHSNRWDYPYYFRQGNGKVEERLLTVIFDKNQLASWKGDEQPELQPFQYAKQEVGRSKREEKQLQLDETRDRNDSGMPGPIQMLPGVTLDQTLGDTSVQDPTAIPGAPLDAPKQLY</sequence>
<name>A0A6B2QXZ0_9BURK</name>
<dbReference type="EMBL" id="JAAGRN010000003">
    <property type="protein sequence ID" value="NDY82883.1"/>
    <property type="molecule type" value="Genomic_DNA"/>
</dbReference>
<dbReference type="InterPro" id="IPR026592">
    <property type="entry name" value="BamE"/>
</dbReference>
<comment type="function">
    <text evidence="4">Part of the outer membrane protein assembly complex, which is involved in assembly and insertion of beta-barrel proteins into the outer membrane.</text>
</comment>
<dbReference type="HAMAP" id="MF_00925">
    <property type="entry name" value="OM_assembly_BamE"/>
    <property type="match status" value="1"/>
</dbReference>
<dbReference type="GO" id="GO:0030674">
    <property type="term" value="F:protein-macromolecule adaptor activity"/>
    <property type="evidence" value="ECO:0007669"/>
    <property type="project" value="TreeGrafter"/>
</dbReference>
<dbReference type="Pfam" id="PF04355">
    <property type="entry name" value="BamE"/>
    <property type="match status" value="1"/>
</dbReference>
<dbReference type="PANTHER" id="PTHR37482:SF1">
    <property type="entry name" value="OUTER MEMBRANE PROTEIN ASSEMBLY FACTOR BAME"/>
    <property type="match status" value="1"/>
</dbReference>
<keyword evidence="4" id="KW-0449">Lipoprotein</keyword>
<protein>
    <recommendedName>
        <fullName evidence="4">Outer membrane protein assembly factor BamE</fullName>
    </recommendedName>
</protein>
<dbReference type="InterPro" id="IPR007450">
    <property type="entry name" value="BamE_dom"/>
</dbReference>
<keyword evidence="2 4" id="KW-0472">Membrane</keyword>
<comment type="caution">
    <text evidence="7">The sequence shown here is derived from an EMBL/GenBank/DDBJ whole genome shotgun (WGS) entry which is preliminary data.</text>
</comment>
<feature type="region of interest" description="Disordered" evidence="5">
    <location>
        <begin position="122"/>
        <end position="189"/>
    </location>
</feature>
<keyword evidence="3 4" id="KW-0998">Cell outer membrane</keyword>
<dbReference type="Gene3D" id="3.30.1450.10">
    <property type="match status" value="1"/>
</dbReference>